<dbReference type="PROSITE" id="PS00134">
    <property type="entry name" value="TRYPSIN_HIS"/>
    <property type="match status" value="1"/>
</dbReference>
<feature type="region of interest" description="Disordered" evidence="7">
    <location>
        <begin position="241"/>
        <end position="273"/>
    </location>
</feature>
<feature type="disulfide bond" evidence="5">
    <location>
        <begin position="837"/>
        <end position="849"/>
    </location>
</feature>
<comment type="caution">
    <text evidence="5">Lacks conserved residue(s) required for the propagation of feature annotation.</text>
</comment>
<dbReference type="EMBL" id="VVIM01000003">
    <property type="protein sequence ID" value="KAB0801365.1"/>
    <property type="molecule type" value="Genomic_DNA"/>
</dbReference>
<dbReference type="PANTHER" id="PTHR24252">
    <property type="entry name" value="ACROSIN-RELATED"/>
    <property type="match status" value="1"/>
</dbReference>
<keyword evidence="8" id="KW-0472">Membrane</keyword>
<dbReference type="SUPFAM" id="SSF50494">
    <property type="entry name" value="Trypsin-like serine proteases"/>
    <property type="match status" value="1"/>
</dbReference>
<dbReference type="InterPro" id="IPR036055">
    <property type="entry name" value="LDL_receptor-like_sf"/>
</dbReference>
<evidence type="ECO:0000313" key="11">
    <source>
        <dbReference type="Proteomes" id="UP000327044"/>
    </source>
</evidence>
<protein>
    <recommendedName>
        <fullName evidence="9">Peptidase S1 domain-containing protein</fullName>
    </recommendedName>
</protein>
<dbReference type="SMART" id="SM00020">
    <property type="entry name" value="Tryp_SPc"/>
    <property type="match status" value="1"/>
</dbReference>
<reference evidence="10 11" key="1">
    <citation type="journal article" date="2018" name="Elife">
        <title>Firefly genomes illuminate parallel origins of bioluminescence in beetles.</title>
        <authorList>
            <person name="Fallon T.R."/>
            <person name="Lower S.E."/>
            <person name="Chang C.H."/>
            <person name="Bessho-Uehara M."/>
            <person name="Martin G.J."/>
            <person name="Bewick A.J."/>
            <person name="Behringer M."/>
            <person name="Debat H.J."/>
            <person name="Wong I."/>
            <person name="Day J.C."/>
            <person name="Suvorov A."/>
            <person name="Silva C.J."/>
            <person name="Stanger-Hall K.F."/>
            <person name="Hall D.W."/>
            <person name="Schmitz R.J."/>
            <person name="Nelson D.R."/>
            <person name="Lewis S.M."/>
            <person name="Shigenobu S."/>
            <person name="Bybee S.M."/>
            <person name="Larracuente A.M."/>
            <person name="Oba Y."/>
            <person name="Weng J.K."/>
        </authorList>
    </citation>
    <scope>NUCLEOTIDE SEQUENCE [LARGE SCALE GENOMIC DNA]</scope>
    <source>
        <strain evidence="10">1611_PpyrPB1</strain>
        <tissue evidence="10">Whole body</tissue>
    </source>
</reference>
<accession>A0A5N4AVG7</accession>
<keyword evidence="8" id="KW-0812">Transmembrane</keyword>
<evidence type="ECO:0000256" key="7">
    <source>
        <dbReference type="SAM" id="MobiDB-lite"/>
    </source>
</evidence>
<dbReference type="Pfam" id="PF00057">
    <property type="entry name" value="Ldl_recept_a"/>
    <property type="match status" value="3"/>
</dbReference>
<dbReference type="CDD" id="cd00190">
    <property type="entry name" value="Tryp_SPc"/>
    <property type="match status" value="1"/>
</dbReference>
<feature type="domain" description="Peptidase S1" evidence="9">
    <location>
        <begin position="1068"/>
        <end position="1306"/>
    </location>
</feature>
<dbReference type="InterPro" id="IPR043504">
    <property type="entry name" value="Peptidase_S1_PA_chymotrypsin"/>
</dbReference>
<dbReference type="PROSITE" id="PS01209">
    <property type="entry name" value="LDLRA_1"/>
    <property type="match status" value="2"/>
</dbReference>
<dbReference type="GO" id="GO:0006508">
    <property type="term" value="P:proteolysis"/>
    <property type="evidence" value="ECO:0007669"/>
    <property type="project" value="UniProtKB-KW"/>
</dbReference>
<dbReference type="PROSITE" id="PS00135">
    <property type="entry name" value="TRYPSIN_SER"/>
    <property type="match status" value="1"/>
</dbReference>
<evidence type="ECO:0000256" key="5">
    <source>
        <dbReference type="PROSITE-ProRule" id="PRU00124"/>
    </source>
</evidence>
<dbReference type="PROSITE" id="PS50068">
    <property type="entry name" value="LDLRA_2"/>
    <property type="match status" value="3"/>
</dbReference>
<feature type="disulfide bond" evidence="5">
    <location>
        <begin position="925"/>
        <end position="940"/>
    </location>
</feature>
<gene>
    <name evidence="10" type="ORF">PPYR_05719</name>
</gene>
<proteinExistence type="predicted"/>
<feature type="transmembrane region" description="Helical" evidence="8">
    <location>
        <begin position="68"/>
        <end position="93"/>
    </location>
</feature>
<dbReference type="Gene3D" id="4.10.400.10">
    <property type="entry name" value="Low-density Lipoprotein Receptor"/>
    <property type="match status" value="3"/>
</dbReference>
<feature type="compositionally biased region" description="Low complexity" evidence="7">
    <location>
        <begin position="326"/>
        <end position="344"/>
    </location>
</feature>
<feature type="region of interest" description="Disordered" evidence="7">
    <location>
        <begin position="621"/>
        <end position="655"/>
    </location>
</feature>
<evidence type="ECO:0000313" key="10">
    <source>
        <dbReference type="EMBL" id="KAB0801365.1"/>
    </source>
</evidence>
<feature type="disulfide bond" evidence="5">
    <location>
        <begin position="1337"/>
        <end position="1352"/>
    </location>
</feature>
<keyword evidence="3 6" id="KW-0720">Serine protease</keyword>
<dbReference type="GO" id="GO:0004252">
    <property type="term" value="F:serine-type endopeptidase activity"/>
    <property type="evidence" value="ECO:0007669"/>
    <property type="project" value="InterPro"/>
</dbReference>
<evidence type="ECO:0000256" key="6">
    <source>
        <dbReference type="RuleBase" id="RU363034"/>
    </source>
</evidence>
<evidence type="ECO:0000256" key="2">
    <source>
        <dbReference type="ARBA" id="ARBA00022801"/>
    </source>
</evidence>
<feature type="compositionally biased region" description="Polar residues" evidence="7">
    <location>
        <begin position="635"/>
        <end position="647"/>
    </location>
</feature>
<dbReference type="SUPFAM" id="SSF57424">
    <property type="entry name" value="LDL receptor-like module"/>
    <property type="match status" value="3"/>
</dbReference>
<evidence type="ECO:0000256" key="8">
    <source>
        <dbReference type="SAM" id="Phobius"/>
    </source>
</evidence>
<name>A0A5N4AVG7_PHOPY</name>
<dbReference type="Pfam" id="PF00089">
    <property type="entry name" value="Trypsin"/>
    <property type="match status" value="1"/>
</dbReference>
<feature type="disulfide bond" evidence="5">
    <location>
        <begin position="856"/>
        <end position="871"/>
    </location>
</feature>
<feature type="compositionally biased region" description="Polar residues" evidence="7">
    <location>
        <begin position="241"/>
        <end position="261"/>
    </location>
</feature>
<dbReference type="PRINTS" id="PR00261">
    <property type="entry name" value="LDLRECEPTOR"/>
</dbReference>
<dbReference type="Gene3D" id="2.40.10.10">
    <property type="entry name" value="Trypsin-like serine proteases"/>
    <property type="match status" value="1"/>
</dbReference>
<evidence type="ECO:0000259" key="9">
    <source>
        <dbReference type="PROSITE" id="PS50240"/>
    </source>
</evidence>
<organism evidence="10 11">
    <name type="scientific">Photinus pyralis</name>
    <name type="common">Common eastern firefly</name>
    <name type="synonym">Lampyris pyralis</name>
    <dbReference type="NCBI Taxonomy" id="7054"/>
    <lineage>
        <taxon>Eukaryota</taxon>
        <taxon>Metazoa</taxon>
        <taxon>Ecdysozoa</taxon>
        <taxon>Arthropoda</taxon>
        <taxon>Hexapoda</taxon>
        <taxon>Insecta</taxon>
        <taxon>Pterygota</taxon>
        <taxon>Neoptera</taxon>
        <taxon>Endopterygota</taxon>
        <taxon>Coleoptera</taxon>
        <taxon>Polyphaga</taxon>
        <taxon>Elateriformia</taxon>
        <taxon>Elateroidea</taxon>
        <taxon>Lampyridae</taxon>
        <taxon>Lampyrinae</taxon>
        <taxon>Photinus</taxon>
    </lineage>
</organism>
<sequence>MESFCASAPRSKRRAALTSSSFYQTSPYSRNLRQNEYSLPSRSHHNPFVWHQRTHLNNEKPKSKVTSVALAAAAFLVFVTVLSIAGLALYMGVLRSEAPTQLLTFNCSAKVLRGDRFLNNLQDKARKYKQQLEALYHRSSIGPALVSCTVEKFGDDTVTIYFRISLNRKALPRSISNLEKVLRDALINDSITRRPIFRHVRFDPKSIQIRQTLDVEAASQKVITKTKEGVKPKNTVLLKPNQRTNTSALSNVPNTKQTNPDDTVPKKPSLHGSFEISKTDADITEKKNARTTTTLKPKWTTGTSIPKLTYVTSHLFQVAAISTETVKTTSQKTPSSTTESPKTSIVTTTSPDALTTSKRLQSSNLYFFTIPSHSLDKEPWVPIQGTSTQNNTFPKVEIKSQIELLRNKPVYTSFTNPGLSYHSTQLERLGATEIVGHPLPVDKIAAVTETHFITTSSEDEEVVSTTKRRDFDREDMQVSEDQSGAFVEVETLKHVPGASVNNTNETDTFPRLSWELLNGTGSQSFSEPENTLMKTNLKHNETNMSIFRNLASSVLSTTTISSTIPQTPRDIPSSTLKEHTEAEGFVEGHAEVVEVEEDAITLESRPSTKVPLVTLLPVKSNSGISRPLRPRPQKPANQTDSVENRSFPSDPFIKNVNSDVPRSPIKFIHTEVVTSLSTEISRGKISKSPVNDFKISGVLNFEKEHESLTRDDSVAEAEVNRNPKMDPKESHANKELEMSIFSVNSSVSIGKSGTQIKILSEDKLKQLSEISKLRSNISHDEDAPVISNKAISASYTHNQAGLKILTKTLNKVSVFSKEDEHKSAFGGNTVSTNTTECSNYTIKCGDGQCLPDTTRCNQLVDCNDGTDEKNCTCADYLKSQYLLRKICDGVVDCWDFSDENLCDWCKPGQYVCANSKFCIDTAKLCDGSRDCPNGDDERHCVTVAPTLKAANEYPYYSEGYLLVRKYGRWGKLCMNNEDSALRFADLGQAVCNSRTYKKLDVLKIDNDTDSDHKTEKKYFELAGQMVNVPKSNLTFNENECPSKRVMKIRCNVLECGTRPQAVNQLARIVGGGNAGLGSWPWQAALYKEGEFQCGATLLTSRWLLSAGHCFFHSLEDHWVARMGTLRRGTALPSPYEQLRPITQIILHPGYVDVGFINDISLLQTETPLIFSDYVRPICLPVSDSELKDNRICTVIGWGQLFEVGRIFPDTLQEVQVPVISTSECRKHTLFLPLYKITDDMFCAGYDRGGRDACLGDSGGPLMCSEPDGRWVLYGITSNGYGCARANRPGVYTKVSNYLPWIRSHIDDNEKTLSPTTKNTCQGHRCPLGECLPKSRLCNGYIECSDGSDEKDCPEN</sequence>
<dbReference type="InterPro" id="IPR023415">
    <property type="entry name" value="LDLR_class-A_CS"/>
</dbReference>
<dbReference type="PROSITE" id="PS50240">
    <property type="entry name" value="TRYPSIN_DOM"/>
    <property type="match status" value="1"/>
</dbReference>
<keyword evidence="4 5" id="KW-1015">Disulfide bond</keyword>
<keyword evidence="2 6" id="KW-0378">Hydrolase</keyword>
<feature type="disulfide bond" evidence="5">
    <location>
        <begin position="844"/>
        <end position="862"/>
    </location>
</feature>
<dbReference type="SMART" id="SM00192">
    <property type="entry name" value="LDLa"/>
    <property type="match status" value="3"/>
</dbReference>
<keyword evidence="11" id="KW-1185">Reference proteome</keyword>
<evidence type="ECO:0000256" key="1">
    <source>
        <dbReference type="ARBA" id="ARBA00022670"/>
    </source>
</evidence>
<dbReference type="InterPro" id="IPR002172">
    <property type="entry name" value="LDrepeatLR_classA_rpt"/>
</dbReference>
<comment type="caution">
    <text evidence="10">The sequence shown here is derived from an EMBL/GenBank/DDBJ whole genome shotgun (WGS) entry which is preliminary data.</text>
</comment>
<evidence type="ECO:0000256" key="4">
    <source>
        <dbReference type="ARBA" id="ARBA00023157"/>
    </source>
</evidence>
<dbReference type="FunFam" id="2.40.10.10:FF:000003">
    <property type="entry name" value="Transmembrane serine protease 3"/>
    <property type="match status" value="1"/>
</dbReference>
<feature type="region of interest" description="Disordered" evidence="7">
    <location>
        <begin position="326"/>
        <end position="350"/>
    </location>
</feature>
<keyword evidence="1 6" id="KW-0645">Protease</keyword>
<evidence type="ECO:0000256" key="3">
    <source>
        <dbReference type="ARBA" id="ARBA00022825"/>
    </source>
</evidence>
<keyword evidence="8" id="KW-1133">Transmembrane helix</keyword>
<dbReference type="InterPro" id="IPR001254">
    <property type="entry name" value="Trypsin_dom"/>
</dbReference>
<dbReference type="InParanoid" id="A0A5N4AVG7"/>
<dbReference type="InterPro" id="IPR009003">
    <property type="entry name" value="Peptidase_S1_PA"/>
</dbReference>
<dbReference type="InterPro" id="IPR033116">
    <property type="entry name" value="TRYPSIN_SER"/>
</dbReference>
<dbReference type="CDD" id="cd00112">
    <property type="entry name" value="LDLa"/>
    <property type="match status" value="3"/>
</dbReference>
<dbReference type="Proteomes" id="UP000327044">
    <property type="component" value="Unassembled WGS sequence"/>
</dbReference>
<dbReference type="InterPro" id="IPR018114">
    <property type="entry name" value="TRYPSIN_HIS"/>
</dbReference>
<dbReference type="PANTHER" id="PTHR24252:SF11">
    <property type="entry name" value="ATRIAL NATRIURETIC PEPTIDE-CONVERTING ENZYME ISOFORM X1"/>
    <property type="match status" value="1"/>
</dbReference>
<feature type="disulfide bond" evidence="5">
    <location>
        <begin position="1325"/>
        <end position="1343"/>
    </location>
</feature>